<dbReference type="OrthoDB" id="527290at2759"/>
<name>A0A835T0V1_CHLIN</name>
<proteinExistence type="predicted"/>
<dbReference type="EMBL" id="JAEHOC010000030">
    <property type="protein sequence ID" value="KAG2429501.1"/>
    <property type="molecule type" value="Genomic_DNA"/>
</dbReference>
<comment type="caution">
    <text evidence="2">The sequence shown here is derived from an EMBL/GenBank/DDBJ whole genome shotgun (WGS) entry which is preliminary data.</text>
</comment>
<dbReference type="AlphaFoldDB" id="A0A835T0V1"/>
<accession>A0A835T0V1</accession>
<sequence length="182" mass="20559">MEPARRWYIWCAAPWHECLDRVEADYRSRRDDWERYNARVGSIQELHDSYFVEREGEYEPHLLDHTCAHCRDRPYRPPRCQHCGDATAAPICRCCADASGDCFNCPACRKRERRRRQRQRQLNGGGGYYSGGDEEGSGSYYSDDGSGGSYHDDGYGGGGYGYDYYGGGGGGGYSTDSSDDSY</sequence>
<organism evidence="2 3">
    <name type="scientific">Chlamydomonas incerta</name>
    <dbReference type="NCBI Taxonomy" id="51695"/>
    <lineage>
        <taxon>Eukaryota</taxon>
        <taxon>Viridiplantae</taxon>
        <taxon>Chlorophyta</taxon>
        <taxon>core chlorophytes</taxon>
        <taxon>Chlorophyceae</taxon>
        <taxon>CS clade</taxon>
        <taxon>Chlamydomonadales</taxon>
        <taxon>Chlamydomonadaceae</taxon>
        <taxon>Chlamydomonas</taxon>
    </lineage>
</organism>
<reference evidence="2" key="1">
    <citation type="journal article" date="2020" name="bioRxiv">
        <title>Comparative genomics of Chlamydomonas.</title>
        <authorList>
            <person name="Craig R.J."/>
            <person name="Hasan A.R."/>
            <person name="Ness R.W."/>
            <person name="Keightley P.D."/>
        </authorList>
    </citation>
    <scope>NUCLEOTIDE SEQUENCE</scope>
    <source>
        <strain evidence="2">SAG 7.73</strain>
    </source>
</reference>
<gene>
    <name evidence="2" type="ORF">HXX76_010737</name>
</gene>
<dbReference type="Proteomes" id="UP000650467">
    <property type="component" value="Unassembled WGS sequence"/>
</dbReference>
<evidence type="ECO:0000313" key="2">
    <source>
        <dbReference type="EMBL" id="KAG2429501.1"/>
    </source>
</evidence>
<evidence type="ECO:0000256" key="1">
    <source>
        <dbReference type="SAM" id="MobiDB-lite"/>
    </source>
</evidence>
<evidence type="ECO:0000313" key="3">
    <source>
        <dbReference type="Proteomes" id="UP000650467"/>
    </source>
</evidence>
<protein>
    <submittedName>
        <fullName evidence="2">Uncharacterized protein</fullName>
    </submittedName>
</protein>
<keyword evidence="3" id="KW-1185">Reference proteome</keyword>
<feature type="region of interest" description="Disordered" evidence="1">
    <location>
        <begin position="119"/>
        <end position="148"/>
    </location>
</feature>